<evidence type="ECO:0000256" key="1">
    <source>
        <dbReference type="SAM" id="MobiDB-lite"/>
    </source>
</evidence>
<feature type="compositionally biased region" description="Basic and acidic residues" evidence="1">
    <location>
        <begin position="27"/>
        <end position="36"/>
    </location>
</feature>
<evidence type="ECO:0000313" key="3">
    <source>
        <dbReference type="Proteomes" id="UP001234178"/>
    </source>
</evidence>
<keyword evidence="3" id="KW-1185">Reference proteome</keyword>
<feature type="compositionally biased region" description="Basic residues" evidence="1">
    <location>
        <begin position="72"/>
        <end position="81"/>
    </location>
</feature>
<name>A0ABR0B8Z1_9CRUS</name>
<evidence type="ECO:0000313" key="2">
    <source>
        <dbReference type="EMBL" id="KAK4045054.1"/>
    </source>
</evidence>
<dbReference type="Proteomes" id="UP001234178">
    <property type="component" value="Unassembled WGS sequence"/>
</dbReference>
<sequence>MTPAIERGIEGLADRTIPKQSIAPPFKRIDPKDLGHPEGGVNKGGNPHRDRGDDEDSLEQKMSSRLSAIRTVARKRTRRKAPCASATRVDAGSSEIGCIPPLAAPKGRNASA</sequence>
<feature type="region of interest" description="Disordered" evidence="1">
    <location>
        <begin position="1"/>
        <end position="112"/>
    </location>
</feature>
<dbReference type="EMBL" id="JAOYFB010000041">
    <property type="protein sequence ID" value="KAK4045054.1"/>
    <property type="molecule type" value="Genomic_DNA"/>
</dbReference>
<accession>A0ABR0B8Z1</accession>
<reference evidence="2 3" key="1">
    <citation type="journal article" date="2023" name="Nucleic Acids Res.">
        <title>The hologenome of Daphnia magna reveals possible DNA methylation and microbiome-mediated evolution of the host genome.</title>
        <authorList>
            <person name="Chaturvedi A."/>
            <person name="Li X."/>
            <person name="Dhandapani V."/>
            <person name="Marshall H."/>
            <person name="Kissane S."/>
            <person name="Cuenca-Cambronero M."/>
            <person name="Asole G."/>
            <person name="Calvet F."/>
            <person name="Ruiz-Romero M."/>
            <person name="Marangio P."/>
            <person name="Guigo R."/>
            <person name="Rago D."/>
            <person name="Mirbahai L."/>
            <person name="Eastwood N."/>
            <person name="Colbourne J.K."/>
            <person name="Zhou J."/>
            <person name="Mallon E."/>
            <person name="Orsini L."/>
        </authorList>
    </citation>
    <scope>NUCLEOTIDE SEQUENCE [LARGE SCALE GENOMIC DNA]</scope>
    <source>
        <strain evidence="2">LRV0_1</strain>
    </source>
</reference>
<protein>
    <submittedName>
        <fullName evidence="2">Uncharacterized protein</fullName>
    </submittedName>
</protein>
<comment type="caution">
    <text evidence="2">The sequence shown here is derived from an EMBL/GenBank/DDBJ whole genome shotgun (WGS) entry which is preliminary data.</text>
</comment>
<proteinExistence type="predicted"/>
<feature type="compositionally biased region" description="Basic and acidic residues" evidence="1">
    <location>
        <begin position="7"/>
        <end position="17"/>
    </location>
</feature>
<organism evidence="2 3">
    <name type="scientific">Daphnia magna</name>
    <dbReference type="NCBI Taxonomy" id="35525"/>
    <lineage>
        <taxon>Eukaryota</taxon>
        <taxon>Metazoa</taxon>
        <taxon>Ecdysozoa</taxon>
        <taxon>Arthropoda</taxon>
        <taxon>Crustacea</taxon>
        <taxon>Branchiopoda</taxon>
        <taxon>Diplostraca</taxon>
        <taxon>Cladocera</taxon>
        <taxon>Anomopoda</taxon>
        <taxon>Daphniidae</taxon>
        <taxon>Daphnia</taxon>
    </lineage>
</organism>
<gene>
    <name evidence="2" type="ORF">OUZ56_032462</name>
</gene>